<protein>
    <submittedName>
        <fullName evidence="1">Uncharacterized protein</fullName>
    </submittedName>
</protein>
<organism evidence="1 2">
    <name type="scientific">Sodalis glossinidius (strain morsitans)</name>
    <dbReference type="NCBI Taxonomy" id="343509"/>
    <lineage>
        <taxon>Bacteria</taxon>
        <taxon>Pseudomonadati</taxon>
        <taxon>Pseudomonadota</taxon>
        <taxon>Gammaproteobacteria</taxon>
        <taxon>Enterobacterales</taxon>
        <taxon>Bruguierivoracaceae</taxon>
        <taxon>Sodalis</taxon>
    </lineage>
</organism>
<gene>
    <name evidence="1" type="ORF">SGGMMB4_03367</name>
</gene>
<reference evidence="1 2" key="1">
    <citation type="submission" date="2015-05" db="EMBL/GenBank/DDBJ databases">
        <authorList>
            <person name="Goodhead I."/>
        </authorList>
    </citation>
    <scope>NUCLEOTIDE SEQUENCE [LARGE SCALE GENOMIC DNA]</scope>
    <source>
        <strain evidence="2">morsitans</strain>
    </source>
</reference>
<proteinExistence type="predicted"/>
<accession>A0A193QKD9</accession>
<evidence type="ECO:0000313" key="2">
    <source>
        <dbReference type="Proteomes" id="UP000245838"/>
    </source>
</evidence>
<dbReference type="RefSeq" id="WP_148203499.1">
    <property type="nucleotide sequence ID" value="NC_007712.1"/>
</dbReference>
<sequence length="131" mass="14312">MRSVKAPGRFSTKAFATATLAVPDDSYSILAEPFDDLSWWVLAISVLLLVACSSYPSVNDEPEQQGTAVRMPHPVLSQEEQAACSCVGGTLTAALQLDGSKRRLSLFRLLDHPASVADDPYRYNAAAKRRW</sequence>
<name>A0A193QKD9_SODGM</name>
<dbReference type="EMBL" id="LN854557">
    <property type="protein sequence ID" value="CRL45558.1"/>
    <property type="molecule type" value="Genomic_DNA"/>
</dbReference>
<dbReference type="OrthoDB" id="7065744at2"/>
<dbReference type="AlphaFoldDB" id="A0A193QKD9"/>
<dbReference type="Proteomes" id="UP000245838">
    <property type="component" value="Chromosome sggmmb4_Chromosome"/>
</dbReference>
<evidence type="ECO:0000313" key="1">
    <source>
        <dbReference type="EMBL" id="CRL45558.1"/>
    </source>
</evidence>